<feature type="region of interest" description="Disordered" evidence="3">
    <location>
        <begin position="369"/>
        <end position="389"/>
    </location>
</feature>
<protein>
    <recommendedName>
        <fullName evidence="7">Esterase family protein</fullName>
    </recommendedName>
</protein>
<evidence type="ECO:0008006" key="7">
    <source>
        <dbReference type="Google" id="ProtNLM"/>
    </source>
</evidence>
<evidence type="ECO:0000256" key="1">
    <source>
        <dbReference type="ARBA" id="ARBA00004613"/>
    </source>
</evidence>
<accession>A0A1X0B912</accession>
<dbReference type="GO" id="GO:0016747">
    <property type="term" value="F:acyltransferase activity, transferring groups other than amino-acyl groups"/>
    <property type="evidence" value="ECO:0007669"/>
    <property type="project" value="TreeGrafter"/>
</dbReference>
<gene>
    <name evidence="5" type="ORF">BST13_05065</name>
</gene>
<evidence type="ECO:0000256" key="2">
    <source>
        <dbReference type="ARBA" id="ARBA00022525"/>
    </source>
</evidence>
<dbReference type="Pfam" id="PF00756">
    <property type="entry name" value="Esterase"/>
    <property type="match status" value="1"/>
</dbReference>
<reference evidence="5 6" key="1">
    <citation type="submission" date="2017-02" db="EMBL/GenBank/DDBJ databases">
        <title>The new phylogeny of genus Mycobacterium.</title>
        <authorList>
            <person name="Tortoli E."/>
            <person name="Trovato A."/>
            <person name="Cirillo D.M."/>
        </authorList>
    </citation>
    <scope>NUCLEOTIDE SEQUENCE [LARGE SCALE GENOMIC DNA]</scope>
    <source>
        <strain evidence="5 6">RW6</strain>
    </source>
</reference>
<dbReference type="AlphaFoldDB" id="A0A1X0B912"/>
<keyword evidence="2" id="KW-0964">Secreted</keyword>
<feature type="region of interest" description="Disordered" evidence="3">
    <location>
        <begin position="446"/>
        <end position="465"/>
    </location>
</feature>
<dbReference type="InterPro" id="IPR029058">
    <property type="entry name" value="AB_hydrolase_fold"/>
</dbReference>
<dbReference type="STRING" id="1927124.BST13_05065"/>
<name>A0A1X0B912_9MYCO</name>
<feature type="transmembrane region" description="Helical" evidence="4">
    <location>
        <begin position="109"/>
        <end position="129"/>
    </location>
</feature>
<evidence type="ECO:0000313" key="6">
    <source>
        <dbReference type="Proteomes" id="UP000192448"/>
    </source>
</evidence>
<evidence type="ECO:0000256" key="3">
    <source>
        <dbReference type="SAM" id="MobiDB-lite"/>
    </source>
</evidence>
<dbReference type="Proteomes" id="UP000192448">
    <property type="component" value="Unassembled WGS sequence"/>
</dbReference>
<dbReference type="Gene3D" id="3.40.50.1820">
    <property type="entry name" value="alpha/beta hydrolase"/>
    <property type="match status" value="1"/>
</dbReference>
<sequence length="465" mass="49582">MAEPLRHRIAQLSLVDGWVPIAVQVLAALLVLYVMWAHADRRGWRRLALAALIGAPIAVWARYYISSIGVSGEAAPSRLWLWIGLIGAAVSLIFLTWRRASWWRRGASVLAVPLCVVCAALSVNTWVGYFPKVRTAWMQLTTGPLPDQTDRVGVTAMQLSNARPDRGVVVPVRINSNASGFAHRREFVYLPPIWFASKPPPRLPTVMMIGSALNTPADWLRVGNAVATIDDFAAQHDGSAPAVVFVDATGGFDNDTECVNGPRGNAADHLTKDVAPFMAANFGVSAERTHWGVAGWSMGGTCAVVLAVMHPELFSAFVDIAGDIGPNTGSREHSIATLFGGDADAWAAFDPTTVMKKHGRYTGVTGWFEVPGSPDGTSRDPVSNPEGQDVAARSLSATGATQGITSTVVTRPGRHDWLFASQAFGDALPWLAAQLGTPSVPRVAMPNSTTDAAGPTGIPGFTQHH</sequence>
<feature type="transmembrane region" description="Helical" evidence="4">
    <location>
        <begin position="47"/>
        <end position="65"/>
    </location>
</feature>
<keyword evidence="4" id="KW-0472">Membrane</keyword>
<comment type="subcellular location">
    <subcellularLocation>
        <location evidence="1">Secreted</location>
    </subcellularLocation>
</comment>
<keyword evidence="4" id="KW-1133">Transmembrane helix</keyword>
<dbReference type="SUPFAM" id="SSF53474">
    <property type="entry name" value="alpha/beta-Hydrolases"/>
    <property type="match status" value="1"/>
</dbReference>
<keyword evidence="4" id="KW-0812">Transmembrane</keyword>
<feature type="transmembrane region" description="Helical" evidence="4">
    <location>
        <begin position="17"/>
        <end position="35"/>
    </location>
</feature>
<dbReference type="OrthoDB" id="3723842at2"/>
<dbReference type="GO" id="GO:0005576">
    <property type="term" value="C:extracellular region"/>
    <property type="evidence" value="ECO:0007669"/>
    <property type="project" value="UniProtKB-SubCell"/>
</dbReference>
<evidence type="ECO:0000313" key="5">
    <source>
        <dbReference type="EMBL" id="ORA38820.1"/>
    </source>
</evidence>
<feature type="transmembrane region" description="Helical" evidence="4">
    <location>
        <begin position="77"/>
        <end position="97"/>
    </location>
</feature>
<dbReference type="InterPro" id="IPR050583">
    <property type="entry name" value="Mycobacterial_A85_antigen"/>
</dbReference>
<dbReference type="PANTHER" id="PTHR48098">
    <property type="entry name" value="ENTEROCHELIN ESTERASE-RELATED"/>
    <property type="match status" value="1"/>
</dbReference>
<proteinExistence type="predicted"/>
<keyword evidence="6" id="KW-1185">Reference proteome</keyword>
<comment type="caution">
    <text evidence="5">The sequence shown here is derived from an EMBL/GenBank/DDBJ whole genome shotgun (WGS) entry which is preliminary data.</text>
</comment>
<organism evidence="5 6">
    <name type="scientific">Mycobacterium aquaticum</name>
    <dbReference type="NCBI Taxonomy" id="1927124"/>
    <lineage>
        <taxon>Bacteria</taxon>
        <taxon>Bacillati</taxon>
        <taxon>Actinomycetota</taxon>
        <taxon>Actinomycetes</taxon>
        <taxon>Mycobacteriales</taxon>
        <taxon>Mycobacteriaceae</taxon>
        <taxon>Mycobacterium</taxon>
    </lineage>
</organism>
<dbReference type="EMBL" id="MVHF01000003">
    <property type="protein sequence ID" value="ORA38820.1"/>
    <property type="molecule type" value="Genomic_DNA"/>
</dbReference>
<dbReference type="InterPro" id="IPR000801">
    <property type="entry name" value="Esterase-like"/>
</dbReference>
<dbReference type="PANTHER" id="PTHR48098:SF1">
    <property type="entry name" value="DIACYLGLYCEROL ACYLTRANSFERASE_MYCOLYLTRANSFERASE AG85A"/>
    <property type="match status" value="1"/>
</dbReference>
<evidence type="ECO:0000256" key="4">
    <source>
        <dbReference type="SAM" id="Phobius"/>
    </source>
</evidence>